<proteinExistence type="inferred from homology"/>
<evidence type="ECO:0000259" key="17">
    <source>
        <dbReference type="Pfam" id="PF00122"/>
    </source>
</evidence>
<comment type="subunit">
    <text evidence="16">The system is composed of three essential subunits: KdpA, KdpB and KdpC.</text>
</comment>
<dbReference type="Gene3D" id="3.40.50.1000">
    <property type="entry name" value="HAD superfamily/HAD-like"/>
    <property type="match status" value="1"/>
</dbReference>
<dbReference type="GO" id="GO:0016887">
    <property type="term" value="F:ATP hydrolysis activity"/>
    <property type="evidence" value="ECO:0007669"/>
    <property type="project" value="InterPro"/>
</dbReference>
<evidence type="ECO:0000256" key="7">
    <source>
        <dbReference type="ARBA" id="ARBA00022723"/>
    </source>
</evidence>
<evidence type="ECO:0000256" key="5">
    <source>
        <dbReference type="ARBA" id="ARBA00022553"/>
    </source>
</evidence>
<dbReference type="Gene3D" id="3.40.1110.10">
    <property type="entry name" value="Calcium-transporting ATPase, cytoplasmic domain N"/>
    <property type="match status" value="1"/>
</dbReference>
<comment type="function">
    <text evidence="16">Part of the high-affinity ATP-driven potassium transport (or Kdp) system, which catalyzes the hydrolysis of ATP coupled with the electrogenic transport of potassium into the cytoplasm. This subunit is responsible for energy coupling to the transport system and for the release of the potassium ions to the cytoplasm.</text>
</comment>
<dbReference type="GO" id="GO:0008556">
    <property type="term" value="F:P-type potassium transmembrane transporter activity"/>
    <property type="evidence" value="ECO:0007669"/>
    <property type="project" value="UniProtKB-UniRule"/>
</dbReference>
<keyword evidence="3 16" id="KW-1003">Cell membrane</keyword>
<comment type="catalytic activity">
    <reaction evidence="16">
        <text>K(+)(out) + ATP + H2O = K(+)(in) + ADP + phosphate + H(+)</text>
        <dbReference type="Rhea" id="RHEA:16777"/>
        <dbReference type="ChEBI" id="CHEBI:15377"/>
        <dbReference type="ChEBI" id="CHEBI:15378"/>
        <dbReference type="ChEBI" id="CHEBI:29103"/>
        <dbReference type="ChEBI" id="CHEBI:30616"/>
        <dbReference type="ChEBI" id="CHEBI:43474"/>
        <dbReference type="ChEBI" id="CHEBI:456216"/>
        <dbReference type="EC" id="7.2.2.6"/>
    </reaction>
</comment>
<dbReference type="SFLD" id="SFLDG00002">
    <property type="entry name" value="C1.7:_P-type_atpase_like"/>
    <property type="match status" value="1"/>
</dbReference>
<keyword evidence="10 16" id="KW-0460">Magnesium</keyword>
<dbReference type="SUPFAM" id="SSF81653">
    <property type="entry name" value="Calcium ATPase, transduction domain A"/>
    <property type="match status" value="1"/>
</dbReference>
<keyword evidence="7 16" id="KW-0479">Metal-binding</keyword>
<feature type="transmembrane region" description="Helical" evidence="16">
    <location>
        <begin position="214"/>
        <end position="237"/>
    </location>
</feature>
<keyword evidence="14 16" id="KW-0406">Ion transport</keyword>
<evidence type="ECO:0000256" key="9">
    <source>
        <dbReference type="ARBA" id="ARBA00022840"/>
    </source>
</evidence>
<feature type="binding site" evidence="16">
    <location>
        <position position="339"/>
    </location>
    <ligand>
        <name>ATP</name>
        <dbReference type="ChEBI" id="CHEBI:30616"/>
    </ligand>
</feature>
<keyword evidence="11 16" id="KW-0630">Potassium</keyword>
<feature type="transmembrane region" description="Helical" evidence="16">
    <location>
        <begin position="34"/>
        <end position="54"/>
    </location>
</feature>
<evidence type="ECO:0000256" key="16">
    <source>
        <dbReference type="HAMAP-Rule" id="MF_00285"/>
    </source>
</evidence>
<feature type="transmembrane region" description="Helical" evidence="16">
    <location>
        <begin position="66"/>
        <end position="83"/>
    </location>
</feature>
<keyword evidence="4 16" id="KW-0633">Potassium transport</keyword>
<evidence type="ECO:0000256" key="1">
    <source>
        <dbReference type="ARBA" id="ARBA00004370"/>
    </source>
</evidence>
<keyword evidence="12 16" id="KW-1278">Translocase</keyword>
<keyword evidence="6 16" id="KW-0812">Transmembrane</keyword>
<gene>
    <name evidence="16" type="primary">kdpB</name>
    <name evidence="18" type="ORF">SAMN02745355_1477</name>
</gene>
<feature type="transmembrane region" description="Helical" evidence="16">
    <location>
        <begin position="601"/>
        <end position="621"/>
    </location>
</feature>
<comment type="caution">
    <text evidence="16">Lacks conserved residue(s) required for the propagation of feature annotation.</text>
</comment>
<dbReference type="InterPro" id="IPR036412">
    <property type="entry name" value="HAD-like_sf"/>
</dbReference>
<evidence type="ECO:0000256" key="2">
    <source>
        <dbReference type="ARBA" id="ARBA00022448"/>
    </source>
</evidence>
<feature type="transmembrane region" description="Helical" evidence="16">
    <location>
        <begin position="575"/>
        <end position="595"/>
    </location>
</feature>
<feature type="binding site" evidence="16">
    <location>
        <position position="506"/>
    </location>
    <ligand>
        <name>Mg(2+)</name>
        <dbReference type="ChEBI" id="CHEBI:18420"/>
    </ligand>
</feature>
<evidence type="ECO:0000256" key="11">
    <source>
        <dbReference type="ARBA" id="ARBA00022958"/>
    </source>
</evidence>
<evidence type="ECO:0000256" key="10">
    <source>
        <dbReference type="ARBA" id="ARBA00022842"/>
    </source>
</evidence>
<dbReference type="PRINTS" id="PR00119">
    <property type="entry name" value="CATATPASE"/>
</dbReference>
<dbReference type="Pfam" id="PF00122">
    <property type="entry name" value="E1-E2_ATPase"/>
    <property type="match status" value="1"/>
</dbReference>
<evidence type="ECO:0000256" key="14">
    <source>
        <dbReference type="ARBA" id="ARBA00023065"/>
    </source>
</evidence>
<evidence type="ECO:0000256" key="6">
    <source>
        <dbReference type="ARBA" id="ARBA00022692"/>
    </source>
</evidence>
<evidence type="ECO:0000256" key="8">
    <source>
        <dbReference type="ARBA" id="ARBA00022741"/>
    </source>
</evidence>
<dbReference type="InterPro" id="IPR023214">
    <property type="entry name" value="HAD_sf"/>
</dbReference>
<evidence type="ECO:0000256" key="3">
    <source>
        <dbReference type="ARBA" id="ARBA00022475"/>
    </source>
</evidence>
<comment type="similarity">
    <text evidence="16">Belongs to the cation transport ATPase (P-type) (TC 3.A.3) family. Type IA subfamily.</text>
</comment>
<evidence type="ECO:0000313" key="18">
    <source>
        <dbReference type="EMBL" id="SMD31529.1"/>
    </source>
</evidence>
<dbReference type="InterPro" id="IPR044492">
    <property type="entry name" value="P_typ_ATPase_HD_dom"/>
</dbReference>
<feature type="transmembrane region" description="Helical" evidence="16">
    <location>
        <begin position="641"/>
        <end position="663"/>
    </location>
</feature>
<dbReference type="GO" id="GO:0005524">
    <property type="term" value="F:ATP binding"/>
    <property type="evidence" value="ECO:0007669"/>
    <property type="project" value="UniProtKB-UniRule"/>
</dbReference>
<feature type="binding site" evidence="16">
    <location>
        <position position="343"/>
    </location>
    <ligand>
        <name>ATP</name>
        <dbReference type="ChEBI" id="CHEBI:30616"/>
    </ligand>
</feature>
<evidence type="ECO:0000256" key="13">
    <source>
        <dbReference type="ARBA" id="ARBA00022989"/>
    </source>
</evidence>
<feature type="binding site" evidence="16">
    <location>
        <position position="510"/>
    </location>
    <ligand>
        <name>Mg(2+)</name>
        <dbReference type="ChEBI" id="CHEBI:18420"/>
    </ligand>
</feature>
<name>A0A8G2L8J3_PICTO</name>
<dbReference type="SUPFAM" id="SSF56784">
    <property type="entry name" value="HAD-like"/>
    <property type="match status" value="1"/>
</dbReference>
<dbReference type="InterPro" id="IPR006391">
    <property type="entry name" value="P-type_ATPase_bsu_IA"/>
</dbReference>
<dbReference type="EMBL" id="FWYE01000004">
    <property type="protein sequence ID" value="SMD31529.1"/>
    <property type="molecule type" value="Genomic_DNA"/>
</dbReference>
<keyword evidence="19" id="KW-1185">Reference proteome</keyword>
<feature type="active site" description="4-aspartylphosphate intermediate" evidence="16">
    <location>
        <position position="302"/>
    </location>
</feature>
<protein>
    <recommendedName>
        <fullName evidence="16">Potassium-transporting ATPase ATP-binding subunit</fullName>
        <ecNumber evidence="16">7.2.2.6</ecNumber>
    </recommendedName>
    <alternativeName>
        <fullName evidence="16">ATP phosphohydrolase [potassium-transporting] B chain</fullName>
    </alternativeName>
    <alternativeName>
        <fullName evidence="16">Potassium-binding and translocating subunit B</fullName>
    </alternativeName>
    <alternativeName>
        <fullName evidence="16">Potassium-translocating ATPase B chain</fullName>
    </alternativeName>
</protein>
<dbReference type="InterPro" id="IPR059000">
    <property type="entry name" value="ATPase_P-type_domA"/>
</dbReference>
<accession>A0A8G2L8J3</accession>
<keyword evidence="8 16" id="KW-0547">Nucleotide-binding</keyword>
<dbReference type="PROSITE" id="PS00154">
    <property type="entry name" value="ATPASE_E1_E2"/>
    <property type="match status" value="1"/>
</dbReference>
<dbReference type="AlphaFoldDB" id="A0A8G2L8J3"/>
<dbReference type="InterPro" id="IPR008250">
    <property type="entry name" value="ATPase_P-typ_transduc_dom_A_sf"/>
</dbReference>
<organism evidence="18 19">
    <name type="scientific">Picrophilus torridus (strain ATCC 700027 / DSM 9790 / JCM 10055 / NBRC 100828 / KAW 2/3)</name>
    <dbReference type="NCBI Taxonomy" id="1122961"/>
    <lineage>
        <taxon>Archaea</taxon>
        <taxon>Methanobacteriati</taxon>
        <taxon>Thermoplasmatota</taxon>
        <taxon>Thermoplasmata</taxon>
        <taxon>Thermoplasmatales</taxon>
        <taxon>Picrophilaceae</taxon>
        <taxon>Picrophilus</taxon>
    </lineage>
</organism>
<keyword evidence="9 16" id="KW-0067">ATP-binding</keyword>
<keyword evidence="13 16" id="KW-1133">Transmembrane helix</keyword>
<keyword evidence="15 16" id="KW-0472">Membrane</keyword>
<dbReference type="SUPFAM" id="SSF81665">
    <property type="entry name" value="Calcium ATPase, transmembrane domain M"/>
    <property type="match status" value="1"/>
</dbReference>
<dbReference type="InterPro" id="IPR001757">
    <property type="entry name" value="P_typ_ATPase"/>
</dbReference>
<evidence type="ECO:0000256" key="4">
    <source>
        <dbReference type="ARBA" id="ARBA00022538"/>
    </source>
</evidence>
<dbReference type="InterPro" id="IPR023298">
    <property type="entry name" value="ATPase_P-typ_TM_dom_sf"/>
</dbReference>
<dbReference type="SFLD" id="SFLDS00003">
    <property type="entry name" value="Haloacid_Dehalogenase"/>
    <property type="match status" value="1"/>
</dbReference>
<dbReference type="Proteomes" id="UP000192315">
    <property type="component" value="Unassembled WGS sequence"/>
</dbReference>
<dbReference type="PANTHER" id="PTHR43743">
    <property type="entry name" value="POTASSIUM-TRANSPORTING ATPASE ATP-BINDING SUBUNIT"/>
    <property type="match status" value="1"/>
</dbReference>
<feature type="binding site" evidence="16">
    <location>
        <position position="387"/>
    </location>
    <ligand>
        <name>ATP</name>
        <dbReference type="ChEBI" id="CHEBI:30616"/>
    </ligand>
</feature>
<feature type="domain" description="P-type ATPase A" evidence="17">
    <location>
        <begin position="105"/>
        <end position="202"/>
    </location>
</feature>
<keyword evidence="5 16" id="KW-0597">Phosphoprotein</keyword>
<sequence length="670" mass="73941">MGQGIWHIGDVMDYKIFKNAFIEFDPRYLIKNPVMFITEISMVISFFVAIDPGFFLVQDSKLYEEFYISVTVLLFLTIFFSNISTSLSESQSRAITDSLERMRITTKARLINDNNETYVDSSTLKKGDIVLVKKDEIIPGDGEVIKGSGYVNESNITGESRPVLKLVGDSVTGTTKLVTDEIVIRITANPGESFIDSMINIVKNAVRERTPNEIALSIFLSGVTLIFLIVTASIFSLSKYSNIRPNIDILIVLLIALIPTTIGGLLPAIGIAAVNKVSKYNIISKSGKAVENAGDIDTIILDKTGTITMGEREAVEFYPAHGVDKLYLIKKAAMASINDETIEGISIIKLAEKYNVKPDDLSGYEFVPFSSETGYSGIKNNEHFIYKGSLKTMNEKFNVHDDYITGICKQISLKGGTALPVIEDNKFLGVIELNDTLKPGIRDRIEDLKKMNIKTVMLTGDDEVTAAYFASQAGIDEYIANSKPVDKYNKVIEEKSRERMVAMIGDGTNDAPALSKADVAMAMNTGTQAAKDAANMIDLDSTPTKLIDVIFLGKQILITRGALTTFSIANDVSKYFVIIPAMFFMFPELSFLDILNLRNPLLAITSALIFNTIIIIMLVPLALRGVKYTPSSASDLLKRNIIIYGFGGLVFPFIMIYIIYHLLLLGGILW</sequence>
<reference evidence="18 19" key="1">
    <citation type="submission" date="2017-04" db="EMBL/GenBank/DDBJ databases">
        <authorList>
            <person name="Varghese N."/>
            <person name="Submissions S."/>
        </authorList>
    </citation>
    <scope>NUCLEOTIDE SEQUENCE [LARGE SCALE GENOMIC DNA]</scope>
    <source>
        <strain evidence="18 19">DSM 9789</strain>
    </source>
</reference>
<evidence type="ECO:0000256" key="15">
    <source>
        <dbReference type="ARBA" id="ARBA00023136"/>
    </source>
</evidence>
<comment type="subcellular location">
    <subcellularLocation>
        <location evidence="16">Cell membrane</location>
        <topology evidence="16">Multi-pass membrane protein</topology>
    </subcellularLocation>
    <subcellularLocation>
        <location evidence="1">Membrane</location>
    </subcellularLocation>
</comment>
<dbReference type="PANTHER" id="PTHR43743:SF1">
    <property type="entry name" value="POTASSIUM-TRANSPORTING ATPASE ATP-BINDING SUBUNIT"/>
    <property type="match status" value="1"/>
</dbReference>
<dbReference type="NCBIfam" id="TIGR01494">
    <property type="entry name" value="ATPase_P-type"/>
    <property type="match status" value="2"/>
</dbReference>
<dbReference type="InterPro" id="IPR023299">
    <property type="entry name" value="ATPase_P-typ_cyto_dom_N"/>
</dbReference>
<dbReference type="SFLD" id="SFLDF00027">
    <property type="entry name" value="p-type_atpase"/>
    <property type="match status" value="1"/>
</dbReference>
<dbReference type="NCBIfam" id="TIGR01497">
    <property type="entry name" value="kdpB"/>
    <property type="match status" value="1"/>
</dbReference>
<dbReference type="GO" id="GO:0005886">
    <property type="term" value="C:plasma membrane"/>
    <property type="evidence" value="ECO:0007669"/>
    <property type="project" value="UniProtKB-SubCell"/>
</dbReference>
<dbReference type="Gene3D" id="2.70.150.10">
    <property type="entry name" value="Calcium-transporting ATPase, cytoplasmic transduction domain A"/>
    <property type="match status" value="1"/>
</dbReference>
<dbReference type="EC" id="7.2.2.6" evidence="16"/>
<evidence type="ECO:0000313" key="19">
    <source>
        <dbReference type="Proteomes" id="UP000192315"/>
    </source>
</evidence>
<dbReference type="InterPro" id="IPR018303">
    <property type="entry name" value="ATPase_P-typ_P_site"/>
</dbReference>
<keyword evidence="2 16" id="KW-0813">Transport</keyword>
<dbReference type="HAMAP" id="MF_00285">
    <property type="entry name" value="KdpB"/>
    <property type="match status" value="1"/>
</dbReference>
<dbReference type="GO" id="GO:0000287">
    <property type="term" value="F:magnesium ion binding"/>
    <property type="evidence" value="ECO:0007669"/>
    <property type="project" value="UniProtKB-UniRule"/>
</dbReference>
<dbReference type="Pfam" id="PF00702">
    <property type="entry name" value="Hydrolase"/>
    <property type="match status" value="1"/>
</dbReference>
<comment type="caution">
    <text evidence="18">The sequence shown here is derived from an EMBL/GenBank/DDBJ whole genome shotgun (WGS) entry which is preliminary data.</text>
</comment>
<evidence type="ECO:0000256" key="12">
    <source>
        <dbReference type="ARBA" id="ARBA00022967"/>
    </source>
</evidence>
<feature type="transmembrane region" description="Helical" evidence="16">
    <location>
        <begin position="249"/>
        <end position="274"/>
    </location>
</feature>